<dbReference type="Pfam" id="PF11013">
    <property type="entry name" value="DUF2851"/>
    <property type="match status" value="1"/>
</dbReference>
<dbReference type="EMBL" id="JAGEVF010000011">
    <property type="protein sequence ID" value="MBO3117627.1"/>
    <property type="molecule type" value="Genomic_DNA"/>
</dbReference>
<dbReference type="Proteomes" id="UP000676776">
    <property type="component" value="Unassembled WGS sequence"/>
</dbReference>
<reference evidence="1 2" key="1">
    <citation type="submission" date="2021-03" db="EMBL/GenBank/DDBJ databases">
        <title>Winogradskyella sp. nov., isolated from costal sediment.</title>
        <authorList>
            <person name="Gao C."/>
        </authorList>
    </citation>
    <scope>NUCLEOTIDE SEQUENCE [LARGE SCALE GENOMIC DNA]</scope>
    <source>
        <strain evidence="1 2">DF17</strain>
    </source>
</reference>
<comment type="caution">
    <text evidence="1">The sequence shown here is derived from an EMBL/GenBank/DDBJ whole genome shotgun (WGS) entry which is preliminary data.</text>
</comment>
<protein>
    <submittedName>
        <fullName evidence="1">DUF2851 family protein</fullName>
    </submittedName>
</protein>
<gene>
    <name evidence="1" type="ORF">J4050_12795</name>
</gene>
<name>A0ABS3T4F9_9FLAO</name>
<proteinExistence type="predicted"/>
<accession>A0ABS3T4F9</accession>
<sequence>MQEEFLHYIWKYQKFNTLQFVSSDKEPIEIVNPGQYNKNTGPDFFNAKIRIGGQLWAGNVEIHIKASDWYAHHHEIDKAYDNVILHVVWVHDSAVYRNNNTEIPTLEIKPYVDRSLENNYLSLIKSKSWINCESNFSEVDDFLLDNWLDRLYVHRLERKSQRIQELLVVSNNDWEAVLFKMLFKNFGLKVNANSFKSISNSFDFSIVRKLQNNNLDIEALFFGQGKLLEKDFEESYFKDLKERYTFLRHKFTLDNSSVAQVNFFRLRPSSFPTIRLSQLANIYAQRTALFSKIIEMKELKEFYDFFGVGTSEFWKTHYTFSKSSKSSNKKLSKLFIDLLLINTIIPIKFSYAKTYSNSVEDNLLDLVQNIKIESNSIVNKFLDLKSLNKSALVSQALLELKQEYCDKNRCLYCRIGNSLILKK</sequence>
<evidence type="ECO:0000313" key="1">
    <source>
        <dbReference type="EMBL" id="MBO3117627.1"/>
    </source>
</evidence>
<keyword evidence="2" id="KW-1185">Reference proteome</keyword>
<organism evidence="1 2">
    <name type="scientific">Winogradskyella pelagia</name>
    <dbReference type="NCBI Taxonomy" id="2819984"/>
    <lineage>
        <taxon>Bacteria</taxon>
        <taxon>Pseudomonadati</taxon>
        <taxon>Bacteroidota</taxon>
        <taxon>Flavobacteriia</taxon>
        <taxon>Flavobacteriales</taxon>
        <taxon>Flavobacteriaceae</taxon>
        <taxon>Winogradskyella</taxon>
    </lineage>
</organism>
<dbReference type="InterPro" id="IPR021272">
    <property type="entry name" value="DUF2851"/>
</dbReference>
<evidence type="ECO:0000313" key="2">
    <source>
        <dbReference type="Proteomes" id="UP000676776"/>
    </source>
</evidence>